<reference evidence="1" key="1">
    <citation type="submission" date="2014-09" db="EMBL/GenBank/DDBJ databases">
        <authorList>
            <person name="Magalhaes I.L.F."/>
            <person name="Oliveira U."/>
            <person name="Santos F.R."/>
            <person name="Vidigal T.H.D.A."/>
            <person name="Brescovit A.D."/>
            <person name="Santos A.J."/>
        </authorList>
    </citation>
    <scope>NUCLEOTIDE SEQUENCE</scope>
    <source>
        <tissue evidence="1">Shoot tissue taken approximately 20 cm above the soil surface</tissue>
    </source>
</reference>
<dbReference type="AlphaFoldDB" id="A0A0A9EJV1"/>
<sequence length="60" mass="5973">MNTSALASTAMSSSATASTTLLAGARATCAFLTSDPDFFILVAAALFSSRAGAVSDRLLA</sequence>
<name>A0A0A9EJV1_ARUDO</name>
<reference evidence="1" key="2">
    <citation type="journal article" date="2015" name="Data Brief">
        <title>Shoot transcriptome of the giant reed, Arundo donax.</title>
        <authorList>
            <person name="Barrero R.A."/>
            <person name="Guerrero F.D."/>
            <person name="Moolhuijzen P."/>
            <person name="Goolsby J.A."/>
            <person name="Tidwell J."/>
            <person name="Bellgard S.E."/>
            <person name="Bellgard M.I."/>
        </authorList>
    </citation>
    <scope>NUCLEOTIDE SEQUENCE</scope>
    <source>
        <tissue evidence="1">Shoot tissue taken approximately 20 cm above the soil surface</tissue>
    </source>
</reference>
<proteinExistence type="predicted"/>
<dbReference type="EMBL" id="GBRH01201558">
    <property type="protein sequence ID" value="JAD96337.1"/>
    <property type="molecule type" value="Transcribed_RNA"/>
</dbReference>
<evidence type="ECO:0000313" key="1">
    <source>
        <dbReference type="EMBL" id="JAD96337.1"/>
    </source>
</evidence>
<organism evidence="1">
    <name type="scientific">Arundo donax</name>
    <name type="common">Giant reed</name>
    <name type="synonym">Donax arundinaceus</name>
    <dbReference type="NCBI Taxonomy" id="35708"/>
    <lineage>
        <taxon>Eukaryota</taxon>
        <taxon>Viridiplantae</taxon>
        <taxon>Streptophyta</taxon>
        <taxon>Embryophyta</taxon>
        <taxon>Tracheophyta</taxon>
        <taxon>Spermatophyta</taxon>
        <taxon>Magnoliopsida</taxon>
        <taxon>Liliopsida</taxon>
        <taxon>Poales</taxon>
        <taxon>Poaceae</taxon>
        <taxon>PACMAD clade</taxon>
        <taxon>Arundinoideae</taxon>
        <taxon>Arundineae</taxon>
        <taxon>Arundo</taxon>
    </lineage>
</organism>
<accession>A0A0A9EJV1</accession>
<protein>
    <submittedName>
        <fullName evidence="1">Uncharacterized protein</fullName>
    </submittedName>
</protein>